<feature type="site" description="Important for substrate specificity" evidence="3">
    <location>
        <position position="14"/>
    </location>
</feature>
<evidence type="ECO:0000256" key="3">
    <source>
        <dbReference type="HAMAP-Rule" id="MF_00528"/>
    </source>
</evidence>
<dbReference type="PANTHER" id="PTHR43213">
    <property type="entry name" value="BIFUNCTIONAL DTTP/UTP PYROPHOSPHATASE/METHYLTRANSFERASE PROTEIN-RELATED"/>
    <property type="match status" value="1"/>
</dbReference>
<feature type="site" description="Important for substrate specificity" evidence="3">
    <location>
        <position position="156"/>
    </location>
</feature>
<keyword evidence="3" id="KW-0963">Cytoplasm</keyword>
<dbReference type="InterPro" id="IPR003697">
    <property type="entry name" value="Maf-like"/>
</dbReference>
<dbReference type="GO" id="GO:0036218">
    <property type="term" value="F:dTTP diphosphatase activity"/>
    <property type="evidence" value="ECO:0007669"/>
    <property type="project" value="RHEA"/>
</dbReference>
<dbReference type="EC" id="3.6.1.9" evidence="3"/>
<comment type="caution">
    <text evidence="4">The sequence shown here is derived from an EMBL/GenBank/DDBJ whole genome shotgun (WGS) entry which is preliminary data.</text>
</comment>
<dbReference type="SUPFAM" id="SSF52972">
    <property type="entry name" value="ITPase-like"/>
    <property type="match status" value="1"/>
</dbReference>
<proteinExistence type="inferred from homology"/>
<dbReference type="AlphaFoldDB" id="A0A2H0UM44"/>
<dbReference type="PIRSF" id="PIRSF006305">
    <property type="entry name" value="Maf"/>
    <property type="match status" value="1"/>
</dbReference>
<feature type="site" description="Important for substrate specificity" evidence="3">
    <location>
        <position position="72"/>
    </location>
</feature>
<evidence type="ECO:0000256" key="1">
    <source>
        <dbReference type="ARBA" id="ARBA00001968"/>
    </source>
</evidence>
<dbReference type="Gene3D" id="3.90.950.10">
    <property type="match status" value="1"/>
</dbReference>
<comment type="function">
    <text evidence="3">Nucleoside triphosphate pyrophosphatase that hydrolyzes dTTP and UTP. May have a dual role in cell division arrest and in preventing the incorporation of modified nucleotides into cellular nucleic acids.</text>
</comment>
<comment type="subcellular location">
    <subcellularLocation>
        <location evidence="3">Cytoplasm</location>
    </subcellularLocation>
</comment>
<dbReference type="EMBL" id="PFBD01000002">
    <property type="protein sequence ID" value="PIR87460.1"/>
    <property type="molecule type" value="Genomic_DNA"/>
</dbReference>
<comment type="similarity">
    <text evidence="3">Belongs to the Maf family. YhdE subfamily.</text>
</comment>
<organism evidence="4 5">
    <name type="scientific">Candidatus Harrisonbacteria bacterium CG10_big_fil_rev_8_21_14_0_10_49_15</name>
    <dbReference type="NCBI Taxonomy" id="1974587"/>
    <lineage>
        <taxon>Bacteria</taxon>
        <taxon>Candidatus Harrisoniibacteriota</taxon>
    </lineage>
</organism>
<dbReference type="InterPro" id="IPR029001">
    <property type="entry name" value="ITPase-like_fam"/>
</dbReference>
<dbReference type="GO" id="GO:0005737">
    <property type="term" value="C:cytoplasm"/>
    <property type="evidence" value="ECO:0007669"/>
    <property type="project" value="UniProtKB-SubCell"/>
</dbReference>
<dbReference type="Proteomes" id="UP000229526">
    <property type="component" value="Unassembled WGS sequence"/>
</dbReference>
<sequence>MKKRRIILASGSPRRQELLRVAGIEFEVHPSEYEEDHSLDLDPRQLVQYLAHGKAAEVARHYEDAIIIGGDTLAFLDDEPLGKPHTKERAKEMLRKISGKVHGLRTGFAVLDSGRKRSVVGQELIKVYVKDLSEEVIENYVETGEPLDRAGAYAIQGLGGALIEKIEGDIKAMIGLPVEAVLKIVDSFSN</sequence>
<dbReference type="GO" id="GO:0009117">
    <property type="term" value="P:nucleotide metabolic process"/>
    <property type="evidence" value="ECO:0007669"/>
    <property type="project" value="UniProtKB-KW"/>
</dbReference>
<name>A0A2H0UM44_9BACT</name>
<evidence type="ECO:0000313" key="5">
    <source>
        <dbReference type="Proteomes" id="UP000229526"/>
    </source>
</evidence>
<comment type="catalytic activity">
    <reaction evidence="3">
        <text>dTTP + H2O = dTMP + diphosphate + H(+)</text>
        <dbReference type="Rhea" id="RHEA:28534"/>
        <dbReference type="ChEBI" id="CHEBI:15377"/>
        <dbReference type="ChEBI" id="CHEBI:15378"/>
        <dbReference type="ChEBI" id="CHEBI:33019"/>
        <dbReference type="ChEBI" id="CHEBI:37568"/>
        <dbReference type="ChEBI" id="CHEBI:63528"/>
        <dbReference type="EC" id="3.6.1.9"/>
    </reaction>
</comment>
<comment type="caution">
    <text evidence="3">Lacks conserved residue(s) required for the propagation of feature annotation.</text>
</comment>
<evidence type="ECO:0000256" key="2">
    <source>
        <dbReference type="ARBA" id="ARBA00022801"/>
    </source>
</evidence>
<comment type="cofactor">
    <cofactor evidence="1 3">
        <name>a divalent metal cation</name>
        <dbReference type="ChEBI" id="CHEBI:60240"/>
    </cofactor>
</comment>
<evidence type="ECO:0000313" key="4">
    <source>
        <dbReference type="EMBL" id="PIR87460.1"/>
    </source>
</evidence>
<feature type="active site" description="Proton acceptor" evidence="3">
    <location>
        <position position="71"/>
    </location>
</feature>
<keyword evidence="3" id="KW-0546">Nucleotide metabolism</keyword>
<gene>
    <name evidence="4" type="ORF">COU11_00380</name>
</gene>
<dbReference type="Pfam" id="PF02545">
    <property type="entry name" value="Maf"/>
    <property type="match status" value="1"/>
</dbReference>
<dbReference type="CDD" id="cd00555">
    <property type="entry name" value="Maf"/>
    <property type="match status" value="1"/>
</dbReference>
<dbReference type="HAMAP" id="MF_00528">
    <property type="entry name" value="Maf"/>
    <property type="match status" value="1"/>
</dbReference>
<reference evidence="5" key="1">
    <citation type="submission" date="2017-09" db="EMBL/GenBank/DDBJ databases">
        <title>Depth-based differentiation of microbial function through sediment-hosted aquifers and enrichment of novel symbionts in the deep terrestrial subsurface.</title>
        <authorList>
            <person name="Probst A.J."/>
            <person name="Ladd B."/>
            <person name="Jarett J.K."/>
            <person name="Geller-Mcgrath D.E."/>
            <person name="Sieber C.M.K."/>
            <person name="Emerson J.B."/>
            <person name="Anantharaman K."/>
            <person name="Thomas B.C."/>
            <person name="Malmstrom R."/>
            <person name="Stieglmeier M."/>
            <person name="Klingl A."/>
            <person name="Woyke T."/>
            <person name="Ryan C.M."/>
            <person name="Banfield J.F."/>
        </authorList>
    </citation>
    <scope>NUCLEOTIDE SEQUENCE [LARGE SCALE GENOMIC DNA]</scope>
</reference>
<keyword evidence="2 3" id="KW-0378">Hydrolase</keyword>
<accession>A0A2H0UM44</accession>
<comment type="catalytic activity">
    <reaction evidence="3">
        <text>UTP + H2O = UMP + diphosphate + H(+)</text>
        <dbReference type="Rhea" id="RHEA:29395"/>
        <dbReference type="ChEBI" id="CHEBI:15377"/>
        <dbReference type="ChEBI" id="CHEBI:15378"/>
        <dbReference type="ChEBI" id="CHEBI:33019"/>
        <dbReference type="ChEBI" id="CHEBI:46398"/>
        <dbReference type="ChEBI" id="CHEBI:57865"/>
        <dbReference type="EC" id="3.6.1.9"/>
    </reaction>
</comment>
<protein>
    <recommendedName>
        <fullName evidence="3">dTTP/UTP pyrophosphatase</fullName>
        <shortName evidence="3">dTTPase/UTPase</shortName>
        <ecNumber evidence="3">3.6.1.9</ecNumber>
    </recommendedName>
    <alternativeName>
        <fullName evidence="3">Nucleoside triphosphate pyrophosphatase</fullName>
    </alternativeName>
    <alternativeName>
        <fullName evidence="3">Nucleotide pyrophosphatase</fullName>
        <shortName evidence="3">Nucleotide PPase</shortName>
    </alternativeName>
</protein>
<dbReference type="NCBIfam" id="TIGR00172">
    <property type="entry name" value="maf"/>
    <property type="match status" value="1"/>
</dbReference>
<dbReference type="GO" id="GO:0036221">
    <property type="term" value="F:UTP diphosphatase activity"/>
    <property type="evidence" value="ECO:0007669"/>
    <property type="project" value="RHEA"/>
</dbReference>
<dbReference type="PANTHER" id="PTHR43213:SF5">
    <property type="entry name" value="BIFUNCTIONAL DTTP_UTP PYROPHOSPHATASE_METHYLTRANSFERASE PROTEIN-RELATED"/>
    <property type="match status" value="1"/>
</dbReference>